<keyword evidence="1" id="KW-0812">Transmembrane</keyword>
<keyword evidence="1" id="KW-0472">Membrane</keyword>
<dbReference type="AlphaFoldDB" id="G9ELF1"/>
<dbReference type="InParanoid" id="G9ELF1"/>
<dbReference type="EMBL" id="JH413808">
    <property type="protein sequence ID" value="EHL31786.1"/>
    <property type="molecule type" value="Genomic_DNA"/>
</dbReference>
<organism evidence="2 3">
    <name type="scientific">Legionella drancourtii LLAP12</name>
    <dbReference type="NCBI Taxonomy" id="658187"/>
    <lineage>
        <taxon>Bacteria</taxon>
        <taxon>Pseudomonadati</taxon>
        <taxon>Pseudomonadota</taxon>
        <taxon>Gammaproteobacteria</taxon>
        <taxon>Legionellales</taxon>
        <taxon>Legionellaceae</taxon>
        <taxon>Legionella</taxon>
    </lineage>
</organism>
<dbReference type="Proteomes" id="UP000002770">
    <property type="component" value="Unassembled WGS sequence"/>
</dbReference>
<name>G9ELF1_9GAMM</name>
<gene>
    <name evidence="2" type="ORF">LDG_5949</name>
</gene>
<evidence type="ECO:0000313" key="3">
    <source>
        <dbReference type="Proteomes" id="UP000002770"/>
    </source>
</evidence>
<proteinExistence type="predicted"/>
<accession>G9ELF1</accession>
<evidence type="ECO:0000256" key="1">
    <source>
        <dbReference type="SAM" id="Phobius"/>
    </source>
</evidence>
<feature type="transmembrane region" description="Helical" evidence="1">
    <location>
        <begin position="6"/>
        <end position="25"/>
    </location>
</feature>
<dbReference type="RefSeq" id="WP_006869897.1">
    <property type="nucleotide sequence ID" value="NZ_JH413808.1"/>
</dbReference>
<sequence>MDILAIIAANGVAVCVVGWLLKLWVDKRLSHSLSQVLENYKSELAKEVSLHTIRHTWIHNKKVELLSELYMSMLDADIELKTLFMDIKVKNQESVILRADNFAKKYTELNSCLHKNELFLEQSLINDIRNAYKPFFDIALHTMEEDVDFEGLADALPNSLKEIIEIGDSPRSKLVNKFRAALGIDFS</sequence>
<protein>
    <submittedName>
        <fullName evidence="2">Uncharacterized protein</fullName>
    </submittedName>
</protein>
<keyword evidence="1" id="KW-1133">Transmembrane helix</keyword>
<dbReference type="OrthoDB" id="7067191at2"/>
<dbReference type="HOGENOM" id="CLU_1446004_0_0_6"/>
<dbReference type="STRING" id="658187.LDG_5949"/>
<keyword evidence="3" id="KW-1185">Reference proteome</keyword>
<evidence type="ECO:0000313" key="2">
    <source>
        <dbReference type="EMBL" id="EHL31786.1"/>
    </source>
</evidence>
<reference evidence="2 3" key="1">
    <citation type="journal article" date="2011" name="BMC Genomics">
        <title>Insight into cross-talk between intra-amoebal pathogens.</title>
        <authorList>
            <person name="Gimenez G."/>
            <person name="Bertelli C."/>
            <person name="Moliner C."/>
            <person name="Robert C."/>
            <person name="Raoult D."/>
            <person name="Fournier P.E."/>
            <person name="Greub G."/>
        </authorList>
    </citation>
    <scope>NUCLEOTIDE SEQUENCE [LARGE SCALE GENOMIC DNA]</scope>
    <source>
        <strain evidence="2 3">LLAP12</strain>
    </source>
</reference>